<dbReference type="AlphaFoldDB" id="A0A9Q8ZC03"/>
<dbReference type="EMBL" id="CP089278">
    <property type="protein sequence ID" value="USP80366.1"/>
    <property type="molecule type" value="Genomic_DNA"/>
</dbReference>
<dbReference type="PANTHER" id="PTHR43157">
    <property type="entry name" value="PHOSPHATIDYLINOSITOL-GLYCAN BIOSYNTHESIS CLASS F PROTEIN-RELATED"/>
    <property type="match status" value="1"/>
</dbReference>
<evidence type="ECO:0000313" key="3">
    <source>
        <dbReference type="Proteomes" id="UP001056012"/>
    </source>
</evidence>
<evidence type="ECO:0000256" key="1">
    <source>
        <dbReference type="ARBA" id="ARBA00023002"/>
    </source>
</evidence>
<reference evidence="2" key="1">
    <citation type="submission" date="2021-12" db="EMBL/GenBank/DDBJ databases">
        <title>Curvularia clavata genome.</title>
        <authorList>
            <person name="Cao Y."/>
        </authorList>
    </citation>
    <scope>NUCLEOTIDE SEQUENCE</scope>
    <source>
        <strain evidence="2">Yc1106</strain>
    </source>
</reference>
<organism evidence="2 3">
    <name type="scientific">Curvularia clavata</name>
    <dbReference type="NCBI Taxonomy" id="95742"/>
    <lineage>
        <taxon>Eukaryota</taxon>
        <taxon>Fungi</taxon>
        <taxon>Dikarya</taxon>
        <taxon>Ascomycota</taxon>
        <taxon>Pezizomycotina</taxon>
        <taxon>Dothideomycetes</taxon>
        <taxon>Pleosporomycetidae</taxon>
        <taxon>Pleosporales</taxon>
        <taxon>Pleosporineae</taxon>
        <taxon>Pleosporaceae</taxon>
        <taxon>Curvularia</taxon>
    </lineage>
</organism>
<keyword evidence="1" id="KW-0560">Oxidoreductase</keyword>
<dbReference type="PRINTS" id="PR00081">
    <property type="entry name" value="GDHRDH"/>
</dbReference>
<accession>A0A9Q8ZC03</accession>
<dbReference type="Gene3D" id="3.40.50.720">
    <property type="entry name" value="NAD(P)-binding Rossmann-like Domain"/>
    <property type="match status" value="1"/>
</dbReference>
<dbReference type="InterPro" id="IPR036291">
    <property type="entry name" value="NAD(P)-bd_dom_sf"/>
</dbReference>
<dbReference type="Pfam" id="PF00106">
    <property type="entry name" value="adh_short"/>
    <property type="match status" value="1"/>
</dbReference>
<dbReference type="VEuPathDB" id="FungiDB:yc1106_07640"/>
<dbReference type="SUPFAM" id="SSF51735">
    <property type="entry name" value="NAD(P)-binding Rossmann-fold domains"/>
    <property type="match status" value="1"/>
</dbReference>
<sequence>MSLSLNVRRSTLLPHKAPLTEKNLSDQTGKVFIVTGGSSGLGKELVNILYQRNAKVYIAARSKSKTNEVIEELTKSHPSSTGELIFLSLQLDDLTTIKSSAQEFLSKETRLDVLWNNAGVMVPPQGSKTKQGYELQIGVNNLGHFLFTWFLRSTLEATAQIAPKNSVRVIWVSSSAADGAPHPAIDFDNMDYHREEGIWSKYSRRKAGNVIHSSEFARRTQGSGIVSIKLMASHPNNGAYTELFAGLSPTITEKDNGGWVSPFGKTEPARKDLLDPELGRTYWEWSEAQISPYL</sequence>
<proteinExistence type="predicted"/>
<dbReference type="PANTHER" id="PTHR43157:SF31">
    <property type="entry name" value="PHOSPHATIDYLINOSITOL-GLYCAN BIOSYNTHESIS CLASS F PROTEIN"/>
    <property type="match status" value="1"/>
</dbReference>
<dbReference type="OrthoDB" id="191139at2759"/>
<protein>
    <submittedName>
        <fullName evidence="2">Short-chain dehydrogenase</fullName>
    </submittedName>
</protein>
<dbReference type="Proteomes" id="UP001056012">
    <property type="component" value="Chromosome 5"/>
</dbReference>
<dbReference type="GO" id="GO:0016491">
    <property type="term" value="F:oxidoreductase activity"/>
    <property type="evidence" value="ECO:0007669"/>
    <property type="project" value="UniProtKB-KW"/>
</dbReference>
<dbReference type="InterPro" id="IPR002347">
    <property type="entry name" value="SDR_fam"/>
</dbReference>
<name>A0A9Q8ZC03_CURCL</name>
<gene>
    <name evidence="2" type="ORF">yc1106_07640</name>
</gene>
<evidence type="ECO:0000313" key="2">
    <source>
        <dbReference type="EMBL" id="USP80366.1"/>
    </source>
</evidence>
<keyword evidence="3" id="KW-1185">Reference proteome</keyword>